<evidence type="ECO:0000256" key="1">
    <source>
        <dbReference type="ARBA" id="ARBA00022737"/>
    </source>
</evidence>
<organism evidence="4 5">
    <name type="scientific">Acacia crassicarpa</name>
    <name type="common">northern wattle</name>
    <dbReference type="NCBI Taxonomy" id="499986"/>
    <lineage>
        <taxon>Eukaryota</taxon>
        <taxon>Viridiplantae</taxon>
        <taxon>Streptophyta</taxon>
        <taxon>Embryophyta</taxon>
        <taxon>Tracheophyta</taxon>
        <taxon>Spermatophyta</taxon>
        <taxon>Magnoliopsida</taxon>
        <taxon>eudicotyledons</taxon>
        <taxon>Gunneridae</taxon>
        <taxon>Pentapetalae</taxon>
        <taxon>rosids</taxon>
        <taxon>fabids</taxon>
        <taxon>Fabales</taxon>
        <taxon>Fabaceae</taxon>
        <taxon>Caesalpinioideae</taxon>
        <taxon>mimosoid clade</taxon>
        <taxon>Acacieae</taxon>
        <taxon>Acacia</taxon>
    </lineage>
</organism>
<feature type="repeat" description="RCC1" evidence="2">
    <location>
        <begin position="72"/>
        <end position="124"/>
    </location>
</feature>
<dbReference type="Proteomes" id="UP001293593">
    <property type="component" value="Unassembled WGS sequence"/>
</dbReference>
<evidence type="ECO:0000313" key="5">
    <source>
        <dbReference type="Proteomes" id="UP001293593"/>
    </source>
</evidence>
<dbReference type="Pfam" id="PF25390">
    <property type="entry name" value="WD40_RLD"/>
    <property type="match status" value="1"/>
</dbReference>
<dbReference type="InterPro" id="IPR051210">
    <property type="entry name" value="Ub_ligase/GEF_domain"/>
</dbReference>
<reference evidence="4" key="1">
    <citation type="submission" date="2023-10" db="EMBL/GenBank/DDBJ databases">
        <title>Chromosome-level genome of the transformable northern wattle, Acacia crassicarpa.</title>
        <authorList>
            <person name="Massaro I."/>
            <person name="Sinha N.R."/>
            <person name="Poethig S."/>
            <person name="Leichty A.R."/>
        </authorList>
    </citation>
    <scope>NUCLEOTIDE SEQUENCE</scope>
    <source>
        <strain evidence="4">Acra3RX</strain>
        <tissue evidence="4">Leaf</tissue>
    </source>
</reference>
<accession>A0AAE1K0Y3</accession>
<keyword evidence="1" id="KW-0677">Repeat</keyword>
<feature type="repeat" description="RCC1" evidence="2">
    <location>
        <begin position="19"/>
        <end position="71"/>
    </location>
</feature>
<sequence>MEEDDRREKEKVKEKAETQRIWSWGAGTDGQLGTGSLQDHTLPQLLRLPSLPSPISSLACGGAHVIALTSGGKVLTWGRGSSGQLGHGDVVSYVLNPKPVTSLDNYFITHGSAGWSHSAFVSDNGRLFTCGDGSFGQLGHGDYTSHCSPFRVSSFVDHFVSQVACGMRHSLVLLKGSSVNQVYGFGSGKRGQLGISRDKIKSICVPEVIRELEDKEIVEIAASGDHSAAISVDGHLHMWGRGFKGVADSHYPQRLISSLRFAKATLGWNHALALTGEGEGFMVGGNHLGVLTDPQSLNSAKQSTVNMKEANLEKIPGLDGVKIVDVVAGAEHSALVTEKREIKTWGWGEHGQLGLGDTCDQTSPLTLSLGCELNEAESIRVFCGSGFTFALTMPYDPSLH</sequence>
<dbReference type="SUPFAM" id="SSF50985">
    <property type="entry name" value="RCC1/BLIP-II"/>
    <property type="match status" value="1"/>
</dbReference>
<dbReference type="PRINTS" id="PR00633">
    <property type="entry name" value="RCCNDNSATION"/>
</dbReference>
<evidence type="ECO:0000313" key="4">
    <source>
        <dbReference type="EMBL" id="KAK4261185.1"/>
    </source>
</evidence>
<feature type="repeat" description="RCC1" evidence="2">
    <location>
        <begin position="340"/>
        <end position="394"/>
    </location>
</feature>
<dbReference type="EMBL" id="JAWXYG010000010">
    <property type="protein sequence ID" value="KAK4261185.1"/>
    <property type="molecule type" value="Genomic_DNA"/>
</dbReference>
<feature type="repeat" description="RCC1" evidence="2">
    <location>
        <begin position="180"/>
        <end position="233"/>
    </location>
</feature>
<evidence type="ECO:0000256" key="2">
    <source>
        <dbReference type="PROSITE-ProRule" id="PRU00235"/>
    </source>
</evidence>
<dbReference type="PROSITE" id="PS50012">
    <property type="entry name" value="RCC1_3"/>
    <property type="match status" value="5"/>
</dbReference>
<comment type="caution">
    <text evidence="4">The sequence shown here is derived from an EMBL/GenBank/DDBJ whole genome shotgun (WGS) entry which is preliminary data.</text>
</comment>
<name>A0AAE1K0Y3_9FABA</name>
<protein>
    <recommendedName>
        <fullName evidence="3">RCC1-like domain-containing protein</fullName>
    </recommendedName>
</protein>
<keyword evidence="5" id="KW-1185">Reference proteome</keyword>
<dbReference type="PROSITE" id="PS00626">
    <property type="entry name" value="RCC1_2"/>
    <property type="match status" value="1"/>
</dbReference>
<gene>
    <name evidence="4" type="ORF">QN277_004220</name>
</gene>
<dbReference type="PANTHER" id="PTHR22870">
    <property type="entry name" value="REGULATOR OF CHROMOSOME CONDENSATION"/>
    <property type="match status" value="1"/>
</dbReference>
<dbReference type="InterPro" id="IPR058923">
    <property type="entry name" value="RCC1-like_dom"/>
</dbReference>
<feature type="repeat" description="RCC1" evidence="2">
    <location>
        <begin position="125"/>
        <end position="176"/>
    </location>
</feature>
<dbReference type="InterPro" id="IPR009091">
    <property type="entry name" value="RCC1/BLIP-II"/>
</dbReference>
<evidence type="ECO:0000259" key="3">
    <source>
        <dbReference type="Pfam" id="PF25390"/>
    </source>
</evidence>
<dbReference type="InterPro" id="IPR000408">
    <property type="entry name" value="Reg_chr_condens"/>
</dbReference>
<dbReference type="AlphaFoldDB" id="A0AAE1K0Y3"/>
<proteinExistence type="predicted"/>
<feature type="domain" description="RCC1-like" evidence="3">
    <location>
        <begin position="21"/>
        <end position="390"/>
    </location>
</feature>
<dbReference type="PANTHER" id="PTHR22870:SF466">
    <property type="entry name" value="ANKYRIN REPEAT-CONTAINING PROTEIN"/>
    <property type="match status" value="1"/>
</dbReference>
<dbReference type="Gene3D" id="2.130.10.30">
    <property type="entry name" value="Regulator of chromosome condensation 1/beta-lactamase-inhibitor protein II"/>
    <property type="match status" value="2"/>
</dbReference>